<dbReference type="FunFam" id="2.60.40.60:FF:000020">
    <property type="entry name" value="Dachsous cadherin-related 1b"/>
    <property type="match status" value="2"/>
</dbReference>
<dbReference type="PROSITE" id="PS50268">
    <property type="entry name" value="CADHERIN_2"/>
    <property type="match status" value="5"/>
</dbReference>
<keyword evidence="4" id="KW-0479">Metal-binding</keyword>
<dbReference type="FunFam" id="2.60.40.60:FF:000123">
    <property type="entry name" value="Protocadherin beta 4"/>
    <property type="match status" value="1"/>
</dbReference>
<evidence type="ECO:0000256" key="7">
    <source>
        <dbReference type="ARBA" id="ARBA00022837"/>
    </source>
</evidence>
<keyword evidence="10 14" id="KW-0472">Membrane</keyword>
<evidence type="ECO:0000256" key="11">
    <source>
        <dbReference type="ARBA" id="ARBA00023180"/>
    </source>
</evidence>
<dbReference type="SUPFAM" id="SSF49313">
    <property type="entry name" value="Cadherin-like"/>
    <property type="match status" value="5"/>
</dbReference>
<feature type="domain" description="Cadherin" evidence="15">
    <location>
        <begin position="241"/>
        <end position="343"/>
    </location>
</feature>
<dbReference type="GO" id="GO:0005509">
    <property type="term" value="F:calcium ion binding"/>
    <property type="evidence" value="ECO:0007669"/>
    <property type="project" value="UniProtKB-UniRule"/>
</dbReference>
<sequence length="1097" mass="119301">VLVGAIDGGIPPLTGTLTVDVLISDVNDNFPIFEHSLYTKSIPEITGNDQVIVQVKATDADSGPNGDLVYSFSAQQPQDDLDFFRIDPKTGEIFLTTSVEARAGDEIELLVEASDQGHPPKISRTVVRIHIEDTINSIPDIIIDTLGGSQEGIVEVSDVRDPDSGDNGQTSCQLSSPEFELVKLDDDGKYKAELMTSLDRETKDTYKITLSCSDNGFPPLTATADFTVKVMDENDHAPVFSKRNYEAAIFENNTVGAFIAQVTATDADSGANAEISFGIAGVNKNYFYVDDTGKVVAKVSLDRELSDQIVITIIATDKGTPPLSSSAAVTVKLLDVNDVRPEFSDMVYVFEIEEELFVGSFVGVLSASDTDLGTNKEITYRFLDSKTPWSENFVISADDGVIRTNSVLDREDREMFHLVALAVDKGVPPLTGSSTVIIKLIDTNDNDPFFIFPVLDNNTIFIPYSVQPSEKIVTVQALDVDAGLNSKIIYSISSVNNSSPFEIDPMSGALFVKERFTRGKTGTYMLTIMANDQGPKQQRATQIPFYIEVYFDNSTLASALDTAELPITLIAVFAGAGIVLLIILIILVVLLCIKRRKAKTKFSGNVPNSASTSSTAKLQGGYYIAPGVHGSGLSFPGKQAAASGSTVEQEVGDRTRTNKPYIVVLPHTDTEASAEIVEIAINGYQNGFSENLDLSQIDDDRFSTFRSQENILAPGLRYGSLRRQEQSGSPVVKKAEDNCDDLSCDSASDSGRGGSDVDINNAAAAAKQARAKATTPIAVKSGISPRLSPLPPKENMLVTFRGQSPNTFNFDSDSGSLSRGSQAPKWSSVPIAADPRKSTPTFGSGSASAFSSPASEAYKNNTDAQQDSRHFLPLQPAETFQPSSHEARSLDSRYGGETFTERFAPRSAPPNILSPHGTYPRHDVETALRGRGLQLSHSLTRRNPVPLSQPSSSSEITHQPPSGPTDRNNMLKYERPFRNGNHLQQTSEELPLNYRRTHEVDFDRSDRPPVSQTGRHSNRLNSAPQSNVNATFGSRKHELRESHADSVEEDFLLPPYPEVAGEEDDVLTIRPGYTDYDPQMEPERSALFSKSRFESSA</sequence>
<feature type="region of interest" description="Disordered" evidence="13">
    <location>
        <begin position="781"/>
        <end position="865"/>
    </location>
</feature>
<feature type="non-terminal residue" evidence="16">
    <location>
        <position position="1"/>
    </location>
</feature>
<evidence type="ECO:0000256" key="12">
    <source>
        <dbReference type="PROSITE-ProRule" id="PRU00043"/>
    </source>
</evidence>
<dbReference type="PROSITE" id="PS00232">
    <property type="entry name" value="CADHERIN_1"/>
    <property type="match status" value="3"/>
</dbReference>
<dbReference type="InterPro" id="IPR002126">
    <property type="entry name" value="Cadherin-like_dom"/>
</dbReference>
<keyword evidence="6" id="KW-0677">Repeat</keyword>
<dbReference type="SMART" id="SM00112">
    <property type="entry name" value="CA"/>
    <property type="match status" value="5"/>
</dbReference>
<dbReference type="InterPro" id="IPR020894">
    <property type="entry name" value="Cadherin_CS"/>
</dbReference>
<feature type="compositionally biased region" description="Basic and acidic residues" evidence="13">
    <location>
        <begin position="1035"/>
        <end position="1046"/>
    </location>
</feature>
<evidence type="ECO:0000259" key="15">
    <source>
        <dbReference type="PROSITE" id="PS50268"/>
    </source>
</evidence>
<evidence type="ECO:0000256" key="8">
    <source>
        <dbReference type="ARBA" id="ARBA00022889"/>
    </source>
</evidence>
<evidence type="ECO:0000256" key="6">
    <source>
        <dbReference type="ARBA" id="ARBA00022737"/>
    </source>
</evidence>
<gene>
    <name evidence="16" type="ORF">CUNI_LOCUS15165</name>
</gene>
<feature type="transmembrane region" description="Helical" evidence="14">
    <location>
        <begin position="567"/>
        <end position="593"/>
    </location>
</feature>
<evidence type="ECO:0000256" key="3">
    <source>
        <dbReference type="ARBA" id="ARBA00022692"/>
    </source>
</evidence>
<dbReference type="EMBL" id="CAJHNH020003580">
    <property type="protein sequence ID" value="CAG5129607.1"/>
    <property type="molecule type" value="Genomic_DNA"/>
</dbReference>
<feature type="region of interest" description="Disordered" evidence="13">
    <location>
        <begin position="999"/>
        <end position="1097"/>
    </location>
</feature>
<keyword evidence="5" id="KW-0732">Signal</keyword>
<feature type="domain" description="Cadherin" evidence="15">
    <location>
        <begin position="1"/>
        <end position="33"/>
    </location>
</feature>
<evidence type="ECO:0000256" key="5">
    <source>
        <dbReference type="ARBA" id="ARBA00022729"/>
    </source>
</evidence>
<feature type="compositionally biased region" description="Polar residues" evidence="13">
    <location>
        <begin position="1010"/>
        <end position="1032"/>
    </location>
</feature>
<dbReference type="OrthoDB" id="6252479at2759"/>
<evidence type="ECO:0000256" key="1">
    <source>
        <dbReference type="ARBA" id="ARBA00004251"/>
    </source>
</evidence>
<dbReference type="Gene3D" id="2.60.40.60">
    <property type="entry name" value="Cadherins"/>
    <property type="match status" value="6"/>
</dbReference>
<feature type="domain" description="Cadherin" evidence="15">
    <location>
        <begin position="462"/>
        <end position="568"/>
    </location>
</feature>
<evidence type="ECO:0000313" key="17">
    <source>
        <dbReference type="Proteomes" id="UP000678393"/>
    </source>
</evidence>
<keyword evidence="11" id="KW-0325">Glycoprotein</keyword>
<accession>A0A8S3ZJD3</accession>
<dbReference type="PANTHER" id="PTHR24026">
    <property type="entry name" value="FAT ATYPICAL CADHERIN-RELATED"/>
    <property type="match status" value="1"/>
</dbReference>
<feature type="domain" description="Cadherin" evidence="15">
    <location>
        <begin position="344"/>
        <end position="450"/>
    </location>
</feature>
<keyword evidence="7 12" id="KW-0106">Calcium</keyword>
<protein>
    <recommendedName>
        <fullName evidence="15">Cadherin domain-containing protein</fullName>
    </recommendedName>
</protein>
<comment type="subcellular location">
    <subcellularLocation>
        <location evidence="1">Cell membrane</location>
        <topology evidence="1">Single-pass type I membrane protein</topology>
    </subcellularLocation>
</comment>
<feature type="compositionally biased region" description="Polar residues" evidence="13">
    <location>
        <begin position="946"/>
        <end position="968"/>
    </location>
</feature>
<keyword evidence="3 14" id="KW-0812">Transmembrane</keyword>
<evidence type="ECO:0000313" key="16">
    <source>
        <dbReference type="EMBL" id="CAG5129607.1"/>
    </source>
</evidence>
<dbReference type="PANTHER" id="PTHR24026:SF136">
    <property type="entry name" value="PROTOCADHERIN-23"/>
    <property type="match status" value="1"/>
</dbReference>
<evidence type="ECO:0000256" key="14">
    <source>
        <dbReference type="SAM" id="Phobius"/>
    </source>
</evidence>
<evidence type="ECO:0000256" key="2">
    <source>
        <dbReference type="ARBA" id="ARBA00022475"/>
    </source>
</evidence>
<organism evidence="16 17">
    <name type="scientific">Candidula unifasciata</name>
    <dbReference type="NCBI Taxonomy" id="100452"/>
    <lineage>
        <taxon>Eukaryota</taxon>
        <taxon>Metazoa</taxon>
        <taxon>Spiralia</taxon>
        <taxon>Lophotrochozoa</taxon>
        <taxon>Mollusca</taxon>
        <taxon>Gastropoda</taxon>
        <taxon>Heterobranchia</taxon>
        <taxon>Euthyneura</taxon>
        <taxon>Panpulmonata</taxon>
        <taxon>Eupulmonata</taxon>
        <taxon>Stylommatophora</taxon>
        <taxon>Helicina</taxon>
        <taxon>Helicoidea</taxon>
        <taxon>Geomitridae</taxon>
        <taxon>Candidula</taxon>
    </lineage>
</organism>
<feature type="compositionally biased region" description="Low complexity" evidence="13">
    <location>
        <begin position="842"/>
        <end position="855"/>
    </location>
</feature>
<feature type="region of interest" description="Disordered" evidence="13">
    <location>
        <begin position="935"/>
        <end position="972"/>
    </location>
</feature>
<dbReference type="AlphaFoldDB" id="A0A8S3ZJD3"/>
<evidence type="ECO:0000256" key="9">
    <source>
        <dbReference type="ARBA" id="ARBA00022989"/>
    </source>
</evidence>
<keyword evidence="9 14" id="KW-1133">Transmembrane helix</keyword>
<dbReference type="Proteomes" id="UP000678393">
    <property type="component" value="Unassembled WGS sequence"/>
</dbReference>
<evidence type="ECO:0000256" key="10">
    <source>
        <dbReference type="ARBA" id="ARBA00023136"/>
    </source>
</evidence>
<reference evidence="16" key="1">
    <citation type="submission" date="2021-04" db="EMBL/GenBank/DDBJ databases">
        <authorList>
            <consortium name="Molecular Ecology Group"/>
        </authorList>
    </citation>
    <scope>NUCLEOTIDE SEQUENCE</scope>
</reference>
<evidence type="ECO:0000256" key="4">
    <source>
        <dbReference type="ARBA" id="ARBA00022723"/>
    </source>
</evidence>
<dbReference type="GO" id="GO:0007156">
    <property type="term" value="P:homophilic cell adhesion via plasma membrane adhesion molecules"/>
    <property type="evidence" value="ECO:0007669"/>
    <property type="project" value="InterPro"/>
</dbReference>
<proteinExistence type="predicted"/>
<dbReference type="GO" id="GO:0005886">
    <property type="term" value="C:plasma membrane"/>
    <property type="evidence" value="ECO:0007669"/>
    <property type="project" value="UniProtKB-SubCell"/>
</dbReference>
<dbReference type="PRINTS" id="PR00205">
    <property type="entry name" value="CADHERIN"/>
</dbReference>
<dbReference type="InterPro" id="IPR015919">
    <property type="entry name" value="Cadherin-like_sf"/>
</dbReference>
<feature type="domain" description="Cadherin" evidence="15">
    <location>
        <begin position="34"/>
        <end position="240"/>
    </location>
</feature>
<keyword evidence="8" id="KW-0130">Cell adhesion</keyword>
<keyword evidence="17" id="KW-1185">Reference proteome</keyword>
<feature type="compositionally biased region" description="Polar residues" evidence="13">
    <location>
        <begin position="801"/>
        <end position="825"/>
    </location>
</feature>
<name>A0A8S3ZJD3_9EUPU</name>
<evidence type="ECO:0000256" key="13">
    <source>
        <dbReference type="SAM" id="MobiDB-lite"/>
    </source>
</evidence>
<dbReference type="Pfam" id="PF00028">
    <property type="entry name" value="Cadherin"/>
    <property type="match status" value="5"/>
</dbReference>
<feature type="region of interest" description="Disordered" evidence="13">
    <location>
        <begin position="901"/>
        <end position="922"/>
    </location>
</feature>
<comment type="caution">
    <text evidence="16">The sequence shown here is derived from an EMBL/GenBank/DDBJ whole genome shotgun (WGS) entry which is preliminary data.</text>
</comment>
<keyword evidence="2" id="KW-1003">Cell membrane</keyword>
<dbReference type="CDD" id="cd11304">
    <property type="entry name" value="Cadherin_repeat"/>
    <property type="match status" value="5"/>
</dbReference>